<name>A0ABU7J5C2_9GAMM</name>
<proteinExistence type="predicted"/>
<keyword evidence="2" id="KW-1185">Reference proteome</keyword>
<sequence>MKKLIDVQSELKTPQAAVRLSKMGRQDKDEKILDIPLTCESSRKALKELMSDVRFVSGHNVSPLIAFEMLLHYWLMEIKRAPRAVVAVRLNSARKFAHKMRQHDTQAANAEYEAIADRLLNALSEPRQADEGISNA</sequence>
<dbReference type="Proteomes" id="UP001336314">
    <property type="component" value="Unassembled WGS sequence"/>
</dbReference>
<evidence type="ECO:0000313" key="1">
    <source>
        <dbReference type="EMBL" id="MEE2001647.1"/>
    </source>
</evidence>
<evidence type="ECO:0000313" key="2">
    <source>
        <dbReference type="Proteomes" id="UP001336314"/>
    </source>
</evidence>
<protein>
    <submittedName>
        <fullName evidence="1">Uncharacterized protein</fullName>
    </submittedName>
</protein>
<organism evidence="1 2">
    <name type="scientific">Alkalimonas cellulosilytica</name>
    <dbReference type="NCBI Taxonomy" id="3058395"/>
    <lineage>
        <taxon>Bacteria</taxon>
        <taxon>Pseudomonadati</taxon>
        <taxon>Pseudomonadota</taxon>
        <taxon>Gammaproteobacteria</taxon>
        <taxon>Alkalimonas</taxon>
    </lineage>
</organism>
<reference evidence="1 2" key="1">
    <citation type="submission" date="2023-07" db="EMBL/GenBank/DDBJ databases">
        <title>Alkalimonas sp., MEB108 novel, alkaliphilic bacterium isolated from Lonar Lake, India.</title>
        <authorList>
            <person name="Joshi A."/>
            <person name="Thite S."/>
        </authorList>
    </citation>
    <scope>NUCLEOTIDE SEQUENCE [LARGE SCALE GENOMIC DNA]</scope>
    <source>
        <strain evidence="1 2">MEB108</strain>
    </source>
</reference>
<dbReference type="RefSeq" id="WP_330128744.1">
    <property type="nucleotide sequence ID" value="NZ_JAUHLI010000008.1"/>
</dbReference>
<accession>A0ABU7J5C2</accession>
<comment type="caution">
    <text evidence="1">The sequence shown here is derived from an EMBL/GenBank/DDBJ whole genome shotgun (WGS) entry which is preliminary data.</text>
</comment>
<gene>
    <name evidence="1" type="ORF">QWY20_09300</name>
</gene>
<dbReference type="EMBL" id="JAUHLI010000008">
    <property type="protein sequence ID" value="MEE2001647.1"/>
    <property type="molecule type" value="Genomic_DNA"/>
</dbReference>